<evidence type="ECO:0000313" key="1">
    <source>
        <dbReference type="EMBL" id="KAJ3549622.1"/>
    </source>
</evidence>
<protein>
    <submittedName>
        <fullName evidence="1">Uncharacterized protein</fullName>
    </submittedName>
</protein>
<accession>A0ACC1SZQ0</accession>
<proteinExistence type="predicted"/>
<organism evidence="1 2">
    <name type="scientific">Fusarium decemcellulare</name>
    <dbReference type="NCBI Taxonomy" id="57161"/>
    <lineage>
        <taxon>Eukaryota</taxon>
        <taxon>Fungi</taxon>
        <taxon>Dikarya</taxon>
        <taxon>Ascomycota</taxon>
        <taxon>Pezizomycotina</taxon>
        <taxon>Sordariomycetes</taxon>
        <taxon>Hypocreomycetidae</taxon>
        <taxon>Hypocreales</taxon>
        <taxon>Nectriaceae</taxon>
        <taxon>Fusarium</taxon>
        <taxon>Fusarium decemcellulare species complex</taxon>
    </lineage>
</organism>
<sequence>MPLHLPAFVFPRPSSPVGPFARHFNTADTETTGETENQAISSDTTCDASAMMTATGPKKLSELESNVNSARALVAQPDQQKDSHRDQFQDLNVSSSHITQQPEPQGRTDRQGQQAYQQSFERNAIHHENARPFDPTPNQQPTNRPRHIPSNSNPGDSNQVNPLTILAHALEPYTLQGPSPRSPASAPSSRMEQSSHSVNTGTSTSSNPVRHSADDDQQNGSYGTLMLGKRGRSKYLGPTAGSEWLKESEMQDVPDTPLMTRAHSPELPQNSLPSQSSVLRLGTANVGFPLNASPAHVSTRELLACLPSRDEAWTLVESYYRYCAWHHNVAPKPSFEKTFDRVFKRAESGSSSTPINPQEIALVFIIMAQGTMFNIEMPNCDSSAQEWLCLSERALVKGEFLSNNTVAGLQTLHLMAHLQLHLDEGRRGDSAWPLWGLVMRLIQAMGMHRDGDRWNLPKDVVEERRKVFWECNSADIFQAHCFSRPSAINPEHCDTAFPSEPVRPNGEKSYSILRFELSQLSSEILNMAMKVRRPAYSEVTDLGLRLREFEHNIPFSLRCRAALMATPSRYPLLETAIEASPEPSRMSLTISFQASSLFSGKTIINLHRPYYARVLYDADHGESVYKPSFYTVIERCAIIISIVTDIHTRFPAVTTRQWNFWYHVFGSALCLGTLVLRDPGNVMANFALTQIDAAISLFTSLLQHGAHTPRYKRNLQWLLNLRTRALSKVSSVSSSHKGNPRRDADADRQGNNGVGGGDREDDEDVELLGWRTRLIERAGQGHQKTIRTIRLSETPTVSPHLDVASTTRDVFHPQNQMGLPDMANLNPSLPAVNPDSTNDLLHDFWDPVLLQDVFGHSQDQQSSLMNTWWDDIPNPS</sequence>
<evidence type="ECO:0000313" key="2">
    <source>
        <dbReference type="Proteomes" id="UP001148629"/>
    </source>
</evidence>
<keyword evidence="2" id="KW-1185">Reference proteome</keyword>
<comment type="caution">
    <text evidence="1">The sequence shown here is derived from an EMBL/GenBank/DDBJ whole genome shotgun (WGS) entry which is preliminary data.</text>
</comment>
<name>A0ACC1SZQ0_9HYPO</name>
<reference evidence="1" key="1">
    <citation type="submission" date="2022-08" db="EMBL/GenBank/DDBJ databases">
        <title>Genome Sequence of Fusarium decemcellulare.</title>
        <authorList>
            <person name="Buettner E."/>
        </authorList>
    </citation>
    <scope>NUCLEOTIDE SEQUENCE</scope>
    <source>
        <strain evidence="1">Babe19</strain>
    </source>
</reference>
<dbReference type="EMBL" id="JANRMS010000018">
    <property type="protein sequence ID" value="KAJ3549622.1"/>
    <property type="molecule type" value="Genomic_DNA"/>
</dbReference>
<gene>
    <name evidence="1" type="ORF">NM208_g411</name>
</gene>
<dbReference type="Proteomes" id="UP001148629">
    <property type="component" value="Unassembled WGS sequence"/>
</dbReference>